<evidence type="ECO:0000313" key="6">
    <source>
        <dbReference type="WormBase" id="Bm6118"/>
    </source>
</evidence>
<accession>A0A0J9XQ15</accession>
<dbReference type="RefSeq" id="XP_042935454.1">
    <property type="nucleotide sequence ID" value="XM_043079520.1"/>
</dbReference>
<dbReference type="KEGG" id="bmy:BM_BM6118"/>
<keyword evidence="1" id="KW-0812">Transmembrane</keyword>
<reference evidence="3" key="3">
    <citation type="submission" date="2019-04" db="EMBL/GenBank/DDBJ databases">
        <authorList>
            <person name="Howe K."/>
            <person name="Paulini M."/>
            <person name="Williams G."/>
        </authorList>
    </citation>
    <scope>NUCLEOTIDE SEQUENCE [LARGE SCALE GENOMIC DNA]</scope>
    <source>
        <strain evidence="3">FR3</strain>
    </source>
</reference>
<reference evidence="5" key="4">
    <citation type="submission" date="2022-04" db="UniProtKB">
        <authorList>
            <consortium name="WormBaseParasite"/>
        </authorList>
    </citation>
    <scope>IDENTIFICATION</scope>
</reference>
<dbReference type="WBParaSite" id="Bm6118.1">
    <property type="protein sequence ID" value="Bm6118.1"/>
    <property type="gene ID" value="WBGene00226379"/>
</dbReference>
<dbReference type="CTD" id="66059991"/>
<reference evidence="2" key="2">
    <citation type="submission" date="2012-12" db="EMBL/GenBank/DDBJ databases">
        <authorList>
            <person name="Gao Y.W."/>
            <person name="Fan S.T."/>
            <person name="Sun H.T."/>
            <person name="Wang Z."/>
            <person name="Gao X.L."/>
            <person name="Li Y.G."/>
            <person name="Wang T.C."/>
            <person name="Zhang K."/>
            <person name="Xu W.W."/>
            <person name="Yu Z.J."/>
            <person name="Xia X.Z."/>
        </authorList>
    </citation>
    <scope>NUCLEOTIDE SEQUENCE</scope>
    <source>
        <strain evidence="2">FR3</strain>
    </source>
</reference>
<organism evidence="2">
    <name type="scientific">Brugia malayi</name>
    <name type="common">Filarial nematode worm</name>
    <dbReference type="NCBI Taxonomy" id="6279"/>
    <lineage>
        <taxon>Eukaryota</taxon>
        <taxon>Metazoa</taxon>
        <taxon>Ecdysozoa</taxon>
        <taxon>Nematoda</taxon>
        <taxon>Chromadorea</taxon>
        <taxon>Rhabditida</taxon>
        <taxon>Spirurina</taxon>
        <taxon>Spiruromorpha</taxon>
        <taxon>Filarioidea</taxon>
        <taxon>Onchocercidae</taxon>
        <taxon>Brugia</taxon>
    </lineage>
</organism>
<evidence type="ECO:0000313" key="5">
    <source>
        <dbReference type="WBParaSite" id="Bm6118.1"/>
    </source>
</evidence>
<dbReference type="WormBase" id="Bm6118">
    <property type="protein sequence ID" value="BM39130"/>
    <property type="gene ID" value="WBGene00226379"/>
</dbReference>
<reference evidence="2 4" key="1">
    <citation type="journal article" date="2007" name="Science">
        <title>Draft genome of the filarial nematode parasite Brugia malayi.</title>
        <authorList>
            <person name="Ghedin E."/>
            <person name="Wang S."/>
            <person name="Spiro D."/>
            <person name="Caler E."/>
            <person name="Zhao Q."/>
            <person name="Crabtree J."/>
            <person name="Allen J.E."/>
            <person name="Delcher A.L."/>
            <person name="Guiliano D.B."/>
            <person name="Miranda-Saavedra D."/>
            <person name="Angiuoli S.V."/>
            <person name="Creasy T."/>
            <person name="Amedeo P."/>
            <person name="Haas B."/>
            <person name="El-Sayed N.M."/>
            <person name="Wortman J.R."/>
            <person name="Feldblyum T."/>
            <person name="Tallon L."/>
            <person name="Schatz M."/>
            <person name="Shumway M."/>
            <person name="Koo H."/>
            <person name="Salzberg S.L."/>
            <person name="Schobel S."/>
            <person name="Pertea M."/>
            <person name="Pop M."/>
            <person name="White O."/>
            <person name="Barton G.J."/>
            <person name="Carlow C.K."/>
            <person name="Crawford M.J."/>
            <person name="Daub J."/>
            <person name="Dimmic M.W."/>
            <person name="Estes C.F."/>
            <person name="Foster J.M."/>
            <person name="Ganatra M."/>
            <person name="Gregory W.F."/>
            <person name="Johnson N.M."/>
            <person name="Jin J."/>
            <person name="Komuniecki R."/>
            <person name="Korf I."/>
            <person name="Kumar S."/>
            <person name="Laney S."/>
            <person name="Li B.W."/>
            <person name="Li W."/>
            <person name="Lindblom T.H."/>
            <person name="Lustigman S."/>
            <person name="Ma D."/>
            <person name="Maina C.V."/>
            <person name="Martin D.M."/>
            <person name="McCarter J.P."/>
            <person name="McReynolds L."/>
            <person name="Mitreva M."/>
            <person name="Nutman T.B."/>
            <person name="Parkinson J."/>
            <person name="Peregrin-Alvarez J.M."/>
            <person name="Poole C."/>
            <person name="Ren Q."/>
            <person name="Saunders L."/>
            <person name="Sluder A.E."/>
            <person name="Smith K."/>
            <person name="Stanke M."/>
            <person name="Unnasch T.R."/>
            <person name="Ware J."/>
            <person name="Wei A.D."/>
            <person name="Weil G."/>
            <person name="Williams D.J."/>
            <person name="Zhang Y."/>
            <person name="Williams S.A."/>
            <person name="Fraser-Liggett C."/>
            <person name="Slatko B."/>
            <person name="Blaxter M.L."/>
            <person name="Scott A.L."/>
        </authorList>
    </citation>
    <scope>NUCLEOTIDE SEQUENCE</scope>
    <source>
        <strain evidence="2 4">FR3</strain>
    </source>
</reference>
<keyword evidence="4" id="KW-1185">Reference proteome</keyword>
<evidence type="ECO:0000256" key="1">
    <source>
        <dbReference type="SAM" id="Phobius"/>
    </source>
</evidence>
<dbReference type="EMBL" id="LN856844">
    <property type="protein sequence ID" value="CDP92661.2"/>
    <property type="molecule type" value="Genomic_DNA"/>
</dbReference>
<dbReference type="GeneID" id="66059991"/>
<evidence type="ECO:0000313" key="3">
    <source>
        <dbReference type="EMBL" id="VIO95101.1"/>
    </source>
</evidence>
<dbReference type="OrthoDB" id="5785018at2759"/>
<accession>A0A4E9FDW0</accession>
<protein>
    <submittedName>
        <fullName evidence="2 5">Bm6118</fullName>
    </submittedName>
</protein>
<dbReference type="AlphaFoldDB" id="A0A0K0JLR9"/>
<evidence type="ECO:0000313" key="2">
    <source>
        <dbReference type="EMBL" id="CDP92661.2"/>
    </source>
</evidence>
<name>A0A0K0JLR9_BRUMA</name>
<accession>A0A0K0JLR9</accession>
<proteinExistence type="predicted"/>
<dbReference type="Proteomes" id="UP000006672">
    <property type="component" value="Unassembled WGS sequence"/>
</dbReference>
<dbReference type="EMBL" id="CAAKNF010000193">
    <property type="protein sequence ID" value="VIO95101.1"/>
    <property type="molecule type" value="Genomic_DNA"/>
</dbReference>
<sequence length="110" mass="12456">MDTDKEANKIFIFGLCILIAWMFIIIICASPKLFRNIVSQLCFCSIARRREGKSRMHCATCLHLAHVIAIEPSNIMLNQAFGNNFDLLTKSIQQESHMAPIVEPEDSDLC</sequence>
<gene>
    <name evidence="2 6" type="ORF">Bm6118</name>
    <name evidence="3" type="ORF">BM_BM6118</name>
    <name evidence="2" type="ORF">BM_Bm6118</name>
</gene>
<keyword evidence="1" id="KW-0472">Membrane</keyword>
<evidence type="ECO:0000313" key="4">
    <source>
        <dbReference type="Proteomes" id="UP000006672"/>
    </source>
</evidence>
<keyword evidence="1" id="KW-1133">Transmembrane helix</keyword>
<feature type="transmembrane region" description="Helical" evidence="1">
    <location>
        <begin position="12"/>
        <end position="34"/>
    </location>
</feature>